<accession>A0AAU9LBX8</accession>
<proteinExistence type="predicted"/>
<evidence type="ECO:0000313" key="2">
    <source>
        <dbReference type="EMBL" id="CAH1413468.1"/>
    </source>
</evidence>
<protein>
    <submittedName>
        <fullName evidence="2">Uncharacterized protein</fullName>
    </submittedName>
</protein>
<dbReference type="Proteomes" id="UP001157418">
    <property type="component" value="Unassembled WGS sequence"/>
</dbReference>
<feature type="compositionally biased region" description="Basic and acidic residues" evidence="1">
    <location>
        <begin position="49"/>
        <end position="59"/>
    </location>
</feature>
<keyword evidence="3" id="KW-1185">Reference proteome</keyword>
<evidence type="ECO:0000313" key="3">
    <source>
        <dbReference type="Proteomes" id="UP001157418"/>
    </source>
</evidence>
<reference evidence="2 3" key="1">
    <citation type="submission" date="2022-01" db="EMBL/GenBank/DDBJ databases">
        <authorList>
            <person name="Xiong W."/>
            <person name="Schranz E."/>
        </authorList>
    </citation>
    <scope>NUCLEOTIDE SEQUENCE [LARGE SCALE GENOMIC DNA]</scope>
</reference>
<organism evidence="2 3">
    <name type="scientific">Lactuca virosa</name>
    <dbReference type="NCBI Taxonomy" id="75947"/>
    <lineage>
        <taxon>Eukaryota</taxon>
        <taxon>Viridiplantae</taxon>
        <taxon>Streptophyta</taxon>
        <taxon>Embryophyta</taxon>
        <taxon>Tracheophyta</taxon>
        <taxon>Spermatophyta</taxon>
        <taxon>Magnoliopsida</taxon>
        <taxon>eudicotyledons</taxon>
        <taxon>Gunneridae</taxon>
        <taxon>Pentapetalae</taxon>
        <taxon>asterids</taxon>
        <taxon>campanulids</taxon>
        <taxon>Asterales</taxon>
        <taxon>Asteraceae</taxon>
        <taxon>Cichorioideae</taxon>
        <taxon>Cichorieae</taxon>
        <taxon>Lactucinae</taxon>
        <taxon>Lactuca</taxon>
    </lineage>
</organism>
<comment type="caution">
    <text evidence="2">The sequence shown here is derived from an EMBL/GenBank/DDBJ whole genome shotgun (WGS) entry which is preliminary data.</text>
</comment>
<feature type="region of interest" description="Disordered" evidence="1">
    <location>
        <begin position="35"/>
        <end position="79"/>
    </location>
</feature>
<gene>
    <name evidence="2" type="ORF">LVIROSA_LOCUS1429</name>
</gene>
<dbReference type="AlphaFoldDB" id="A0AAU9LBX8"/>
<evidence type="ECO:0000256" key="1">
    <source>
        <dbReference type="SAM" id="MobiDB-lite"/>
    </source>
</evidence>
<sequence length="139" mass="15867">MCVKLSKEALGGGNLQHMKKLLIYQKEVGHLDDDDDDIEEIRLPPPLMGRDKTKARAIGEGKATSSNSTVRTERSARSEEMITQMTQLISTLERHMIETIRLTEYTLLMQDVRHLDAEDQETAKAVKQSIRGKYKLNRK</sequence>
<name>A0AAU9LBX8_9ASTR</name>
<dbReference type="EMBL" id="CAKMRJ010000001">
    <property type="protein sequence ID" value="CAH1413468.1"/>
    <property type="molecule type" value="Genomic_DNA"/>
</dbReference>